<dbReference type="AlphaFoldDB" id="D5BNL1"/>
<sequence>MRSFVSMACAFMALAGFGMASAPAFASDAINSGDTAWILTATALVLFMTLPGLALFYAGLVQSKNIVSVLMHHFAIACLMSILWVIAGYSLAFSGDGAWFGSLSNMFMGAIGLDSMSGTIPESVFAVFQMTFAIITPALVIGAYVERMKFSAVLLFSAIWLLVVYAPVTHWVWGGGIMATWGVMDFAGGIVVHATAGTAALVCAIVLGKRRNFPESVTPPHSPVLTMIGASMLWVGWFGFNGGSALGAGSGAGMALLVTHIAAATASLVWMVIEWLRFGRPSLVGIVTGMVAGLATVTPASGFIGVPGGLILGLVGGGACYLAVDLIRVKMKIDDSLDVFAVHGVGGILGSLLVAYLALPAFGGLGLADGVSAASQLWVQFSSVIITVIWTAIASFAILKIISAMTGGLRVDTQDEIEGLDITQHGEYGYHTK</sequence>
<dbReference type="GO" id="GO:0016829">
    <property type="term" value="F:lyase activity"/>
    <property type="evidence" value="ECO:0007669"/>
    <property type="project" value="UniProtKB-KW"/>
</dbReference>
<feature type="transmembrane region" description="Helical" evidence="8">
    <location>
        <begin position="36"/>
        <end position="58"/>
    </location>
</feature>
<feature type="chain" id="PRO_5003069145" description="Ammonium transporter" evidence="9">
    <location>
        <begin position="27"/>
        <end position="433"/>
    </location>
</feature>
<evidence type="ECO:0000256" key="5">
    <source>
        <dbReference type="ARBA" id="ARBA00022989"/>
    </source>
</evidence>
<accession>D5BNL1</accession>
<feature type="transmembrane region" description="Helical" evidence="8">
    <location>
        <begin position="70"/>
        <end position="92"/>
    </location>
</feature>
<dbReference type="PANTHER" id="PTHR43029:SF10">
    <property type="entry name" value="AMMONIUM TRANSPORTER MEP2"/>
    <property type="match status" value="1"/>
</dbReference>
<dbReference type="RefSeq" id="WP_013044908.1">
    <property type="nucleotide sequence ID" value="NC_014010.1"/>
</dbReference>
<evidence type="ECO:0000256" key="8">
    <source>
        <dbReference type="RuleBase" id="RU362002"/>
    </source>
</evidence>
<dbReference type="HOGENOM" id="CLU_000445_33_0_5"/>
<keyword evidence="11" id="KW-0456">Lyase</keyword>
<dbReference type="EMBL" id="CP001751">
    <property type="protein sequence ID" value="ADE38278.1"/>
    <property type="molecule type" value="Genomic_DNA"/>
</dbReference>
<evidence type="ECO:0000256" key="2">
    <source>
        <dbReference type="ARBA" id="ARBA00005887"/>
    </source>
</evidence>
<feature type="domain" description="Ammonium transporter AmtB-like" evidence="10">
    <location>
        <begin position="36"/>
        <end position="430"/>
    </location>
</feature>
<dbReference type="PANTHER" id="PTHR43029">
    <property type="entry name" value="AMMONIUM TRANSPORTER MEP2"/>
    <property type="match status" value="1"/>
</dbReference>
<keyword evidence="12" id="KW-1185">Reference proteome</keyword>
<dbReference type="Proteomes" id="UP000007460">
    <property type="component" value="Chromosome"/>
</dbReference>
<feature type="signal peptide" evidence="9">
    <location>
        <begin position="1"/>
        <end position="26"/>
    </location>
</feature>
<dbReference type="eggNOG" id="COG0004">
    <property type="taxonomic scope" value="Bacteria"/>
</dbReference>
<dbReference type="Pfam" id="PF00909">
    <property type="entry name" value="Ammonium_transp"/>
    <property type="match status" value="1"/>
</dbReference>
<comment type="subcellular location">
    <subcellularLocation>
        <location evidence="8">Cell membrane</location>
        <topology evidence="8">Multi-pass membrane protein</topology>
    </subcellularLocation>
    <subcellularLocation>
        <location evidence="1">Membrane</location>
        <topology evidence="1">Multi-pass membrane protein</topology>
    </subcellularLocation>
</comment>
<dbReference type="PROSITE" id="PS01219">
    <property type="entry name" value="AMMONIUM_TRANSP"/>
    <property type="match status" value="1"/>
</dbReference>
<feature type="transmembrane region" description="Helical" evidence="8">
    <location>
        <begin position="252"/>
        <end position="276"/>
    </location>
</feature>
<dbReference type="Gene3D" id="1.10.3430.10">
    <property type="entry name" value="Ammonium transporter AmtB like domains"/>
    <property type="match status" value="1"/>
</dbReference>
<feature type="transmembrane region" description="Helical" evidence="8">
    <location>
        <begin position="379"/>
        <end position="402"/>
    </location>
</feature>
<evidence type="ECO:0000256" key="1">
    <source>
        <dbReference type="ARBA" id="ARBA00004141"/>
    </source>
</evidence>
<dbReference type="OrthoDB" id="9814202at2"/>
<evidence type="ECO:0000256" key="9">
    <source>
        <dbReference type="SAM" id="SignalP"/>
    </source>
</evidence>
<evidence type="ECO:0000256" key="4">
    <source>
        <dbReference type="ARBA" id="ARBA00022692"/>
    </source>
</evidence>
<feature type="transmembrane region" description="Helical" evidence="8">
    <location>
        <begin position="124"/>
        <end position="145"/>
    </location>
</feature>
<keyword evidence="7 8" id="KW-0924">Ammonia transport</keyword>
<feature type="transmembrane region" description="Helical" evidence="8">
    <location>
        <begin position="339"/>
        <end position="359"/>
    </location>
</feature>
<evidence type="ECO:0000313" key="12">
    <source>
        <dbReference type="Proteomes" id="UP000007460"/>
    </source>
</evidence>
<evidence type="ECO:0000259" key="10">
    <source>
        <dbReference type="Pfam" id="PF00909"/>
    </source>
</evidence>
<feature type="transmembrane region" description="Helical" evidence="8">
    <location>
        <begin position="220"/>
        <end position="240"/>
    </location>
</feature>
<dbReference type="GO" id="GO:0008519">
    <property type="term" value="F:ammonium channel activity"/>
    <property type="evidence" value="ECO:0007669"/>
    <property type="project" value="InterPro"/>
</dbReference>
<protein>
    <recommendedName>
        <fullName evidence="8">Ammonium transporter</fullName>
    </recommendedName>
</protein>
<proteinExistence type="inferred from homology"/>
<dbReference type="STRING" id="488538.SAR116_0035"/>
<keyword evidence="9" id="KW-0732">Signal</keyword>
<feature type="transmembrane region" description="Helical" evidence="8">
    <location>
        <begin position="310"/>
        <end position="327"/>
    </location>
</feature>
<keyword evidence="5 8" id="KW-1133">Transmembrane helix</keyword>
<dbReference type="InterPro" id="IPR001905">
    <property type="entry name" value="Ammonium_transpt"/>
</dbReference>
<dbReference type="GO" id="GO:0005886">
    <property type="term" value="C:plasma membrane"/>
    <property type="evidence" value="ECO:0007669"/>
    <property type="project" value="UniProtKB-SubCell"/>
</dbReference>
<dbReference type="NCBIfam" id="TIGR00836">
    <property type="entry name" value="amt"/>
    <property type="match status" value="1"/>
</dbReference>
<keyword evidence="3 8" id="KW-0813">Transport</keyword>
<comment type="similarity">
    <text evidence="2 8">Belongs to the ammonia transporter channel (TC 1.A.11.2) family.</text>
</comment>
<feature type="transmembrane region" description="Helical" evidence="8">
    <location>
        <begin position="186"/>
        <end position="208"/>
    </location>
</feature>
<evidence type="ECO:0000256" key="6">
    <source>
        <dbReference type="ARBA" id="ARBA00023136"/>
    </source>
</evidence>
<evidence type="ECO:0000256" key="7">
    <source>
        <dbReference type="ARBA" id="ARBA00023177"/>
    </source>
</evidence>
<dbReference type="SUPFAM" id="SSF111352">
    <property type="entry name" value="Ammonium transporter"/>
    <property type="match status" value="1"/>
</dbReference>
<dbReference type="KEGG" id="apb:SAR116_0035"/>
<name>D5BNL1_PUNMI</name>
<dbReference type="InterPro" id="IPR018047">
    <property type="entry name" value="Ammonium_transpt_CS"/>
</dbReference>
<feature type="transmembrane region" description="Helical" evidence="8">
    <location>
        <begin position="283"/>
        <end position="304"/>
    </location>
</feature>
<evidence type="ECO:0000256" key="3">
    <source>
        <dbReference type="ARBA" id="ARBA00022448"/>
    </source>
</evidence>
<feature type="transmembrane region" description="Helical" evidence="8">
    <location>
        <begin position="152"/>
        <end position="174"/>
    </location>
</feature>
<dbReference type="InterPro" id="IPR024041">
    <property type="entry name" value="NH4_transpt_AmtB-like_dom"/>
</dbReference>
<keyword evidence="6 8" id="KW-0472">Membrane</keyword>
<gene>
    <name evidence="11" type="ordered locus">SAR116_0035</name>
</gene>
<organism evidence="11 12">
    <name type="scientific">Puniceispirillum marinum (strain IMCC1322)</name>
    <dbReference type="NCBI Taxonomy" id="488538"/>
    <lineage>
        <taxon>Bacteria</taxon>
        <taxon>Pseudomonadati</taxon>
        <taxon>Pseudomonadota</taxon>
        <taxon>Alphaproteobacteria</taxon>
        <taxon>Candidatus Puniceispirillales</taxon>
        <taxon>Candidatus Puniceispirillaceae</taxon>
        <taxon>Candidatus Puniceispirillum</taxon>
    </lineage>
</organism>
<evidence type="ECO:0000313" key="11">
    <source>
        <dbReference type="EMBL" id="ADE38278.1"/>
    </source>
</evidence>
<reference evidence="11 12" key="1">
    <citation type="journal article" date="2010" name="J. Bacteriol.">
        <title>Complete genome sequence of "Candidatus Puniceispirillum marinum" IMCC1322, a representative of the SAR116 clade in the Alphaproteobacteria.</title>
        <authorList>
            <person name="Oh H.M."/>
            <person name="Kwon K.K."/>
            <person name="Kang I."/>
            <person name="Kang S.G."/>
            <person name="Lee J.H."/>
            <person name="Kim S.J."/>
            <person name="Cho J.C."/>
        </authorList>
    </citation>
    <scope>NUCLEOTIDE SEQUENCE [LARGE SCALE GENOMIC DNA]</scope>
    <source>
        <strain evidence="11 12">IMCC1322</strain>
    </source>
</reference>
<keyword evidence="4 8" id="KW-0812">Transmembrane</keyword>
<dbReference type="InterPro" id="IPR029020">
    <property type="entry name" value="Ammonium/urea_transptr"/>
</dbReference>